<dbReference type="RefSeq" id="XP_020438852.1">
    <property type="nucleotide sequence ID" value="XM_020571578.1"/>
</dbReference>
<evidence type="ECO:0000313" key="2">
    <source>
        <dbReference type="EMBL" id="EFA86748.1"/>
    </source>
</evidence>
<proteinExistence type="predicted"/>
<evidence type="ECO:0000313" key="3">
    <source>
        <dbReference type="Proteomes" id="UP000001396"/>
    </source>
</evidence>
<keyword evidence="3" id="KW-1185">Reference proteome</keyword>
<name>D3AWS5_HETP5</name>
<dbReference type="Proteomes" id="UP000001396">
    <property type="component" value="Unassembled WGS sequence"/>
</dbReference>
<dbReference type="FunCoup" id="D3AWS5">
    <property type="interactions" value="805"/>
</dbReference>
<gene>
    <name evidence="2" type="ORF">PPL_00553</name>
</gene>
<evidence type="ECO:0000256" key="1">
    <source>
        <dbReference type="SAM" id="MobiDB-lite"/>
    </source>
</evidence>
<organism evidence="2 3">
    <name type="scientific">Heterostelium pallidum (strain ATCC 26659 / Pp 5 / PN500)</name>
    <name type="common">Cellular slime mold</name>
    <name type="synonym">Polysphondylium pallidum</name>
    <dbReference type="NCBI Taxonomy" id="670386"/>
    <lineage>
        <taxon>Eukaryota</taxon>
        <taxon>Amoebozoa</taxon>
        <taxon>Evosea</taxon>
        <taxon>Eumycetozoa</taxon>
        <taxon>Dictyostelia</taxon>
        <taxon>Acytosteliales</taxon>
        <taxon>Acytosteliaceae</taxon>
        <taxon>Heterostelium</taxon>
    </lineage>
</organism>
<accession>D3AWS5</accession>
<feature type="region of interest" description="Disordered" evidence="1">
    <location>
        <begin position="66"/>
        <end position="103"/>
    </location>
</feature>
<reference evidence="2 3" key="1">
    <citation type="journal article" date="2011" name="Genome Res.">
        <title>Phylogeny-wide analysis of social amoeba genomes highlights ancient origins for complex intercellular communication.</title>
        <authorList>
            <person name="Heidel A.J."/>
            <person name="Lawal H.M."/>
            <person name="Felder M."/>
            <person name="Schilde C."/>
            <person name="Helps N.R."/>
            <person name="Tunggal B."/>
            <person name="Rivero F."/>
            <person name="John U."/>
            <person name="Schleicher M."/>
            <person name="Eichinger L."/>
            <person name="Platzer M."/>
            <person name="Noegel A.A."/>
            <person name="Schaap P."/>
            <person name="Gloeckner G."/>
        </authorList>
    </citation>
    <scope>NUCLEOTIDE SEQUENCE [LARGE SCALE GENOMIC DNA]</scope>
    <source>
        <strain evidence="3">ATCC 26659 / Pp 5 / PN500</strain>
    </source>
</reference>
<feature type="compositionally biased region" description="Low complexity" evidence="1">
    <location>
        <begin position="72"/>
        <end position="103"/>
    </location>
</feature>
<dbReference type="InParanoid" id="D3AWS5"/>
<dbReference type="GeneID" id="31356086"/>
<sequence length="259" mass="29999">MNELQVKDYIRKLFLYYYEKEGVPQHIDTVYGFVATGKLNLESTPLYIESLAEKFPTTYQLKHTSPEHIKQKGQQQPTQQSQLPTTNKQNTNSGGSSNKSDGNNFKYYNYETKQFDKEILKQGLNTDTARDYVNELYTVMTGRLGDPASSNYLVTSLLNGSFTPQQAEFHVKFSKEAKQYSQTVKVKEDKRAKAEEYIFELFRVYCGEDYICTAEEVLHYVKQIVDVPTPNYQNIEDEIKLKAIDNVKVPAKKPFHKFF</sequence>
<dbReference type="AlphaFoldDB" id="D3AWS5"/>
<dbReference type="OMA" id="KAEEYIY"/>
<comment type="caution">
    <text evidence="2">The sequence shown here is derived from an EMBL/GenBank/DDBJ whole genome shotgun (WGS) entry which is preliminary data.</text>
</comment>
<protein>
    <submittedName>
        <fullName evidence="2">Uncharacterized protein</fullName>
    </submittedName>
</protein>
<dbReference type="EMBL" id="ADBJ01000002">
    <property type="protein sequence ID" value="EFA86748.1"/>
    <property type="molecule type" value="Genomic_DNA"/>
</dbReference>